<keyword evidence="1" id="KW-0175">Coiled coil</keyword>
<proteinExistence type="predicted"/>
<evidence type="ECO:0000256" key="1">
    <source>
        <dbReference type="SAM" id="Coils"/>
    </source>
</evidence>
<dbReference type="AlphaFoldDB" id="A0AAV7RSD3"/>
<dbReference type="Gene3D" id="1.20.5.340">
    <property type="match status" value="1"/>
</dbReference>
<gene>
    <name evidence="2" type="ORF">NDU88_008161</name>
</gene>
<feature type="coiled-coil region" evidence="1">
    <location>
        <begin position="70"/>
        <end position="125"/>
    </location>
</feature>
<organism evidence="2 3">
    <name type="scientific">Pleurodeles waltl</name>
    <name type="common">Iberian ribbed newt</name>
    <dbReference type="NCBI Taxonomy" id="8319"/>
    <lineage>
        <taxon>Eukaryota</taxon>
        <taxon>Metazoa</taxon>
        <taxon>Chordata</taxon>
        <taxon>Craniata</taxon>
        <taxon>Vertebrata</taxon>
        <taxon>Euteleostomi</taxon>
        <taxon>Amphibia</taxon>
        <taxon>Batrachia</taxon>
        <taxon>Caudata</taxon>
        <taxon>Salamandroidea</taxon>
        <taxon>Salamandridae</taxon>
        <taxon>Pleurodelinae</taxon>
        <taxon>Pleurodeles</taxon>
    </lineage>
</organism>
<protein>
    <submittedName>
        <fullName evidence="2">Uncharacterized protein</fullName>
    </submittedName>
</protein>
<keyword evidence="3" id="KW-1185">Reference proteome</keyword>
<accession>A0AAV7RSD3</accession>
<dbReference type="Proteomes" id="UP001066276">
    <property type="component" value="Chromosome 5"/>
</dbReference>
<evidence type="ECO:0000313" key="2">
    <source>
        <dbReference type="EMBL" id="KAJ1155431.1"/>
    </source>
</evidence>
<name>A0AAV7RSD3_PLEWA</name>
<dbReference type="EMBL" id="JANPWB010000009">
    <property type="protein sequence ID" value="KAJ1155431.1"/>
    <property type="molecule type" value="Genomic_DNA"/>
</dbReference>
<reference evidence="2" key="1">
    <citation type="journal article" date="2022" name="bioRxiv">
        <title>Sequencing and chromosome-scale assembly of the giantPleurodeles waltlgenome.</title>
        <authorList>
            <person name="Brown T."/>
            <person name="Elewa A."/>
            <person name="Iarovenko S."/>
            <person name="Subramanian E."/>
            <person name="Araus A.J."/>
            <person name="Petzold A."/>
            <person name="Susuki M."/>
            <person name="Suzuki K.-i.T."/>
            <person name="Hayashi T."/>
            <person name="Toyoda A."/>
            <person name="Oliveira C."/>
            <person name="Osipova E."/>
            <person name="Leigh N.D."/>
            <person name="Simon A."/>
            <person name="Yun M.H."/>
        </authorList>
    </citation>
    <scope>NUCLEOTIDE SEQUENCE</scope>
    <source>
        <strain evidence="2">20211129_DDA</strain>
        <tissue evidence="2">Liver</tissue>
    </source>
</reference>
<sequence length="129" mass="14526">MENVRTAAERSSRQRLVQWKIVATDIVVAAGPPESQQSDYPEDQLERMAGRGSRAPEALETRIGTLGADLSLLRNDHRRLAERVTTMKREVAEQTTAVVDLTNRRTAMEGKVKTLELRAEDAEKKMLPR</sequence>
<evidence type="ECO:0000313" key="3">
    <source>
        <dbReference type="Proteomes" id="UP001066276"/>
    </source>
</evidence>
<comment type="caution">
    <text evidence="2">The sequence shown here is derived from an EMBL/GenBank/DDBJ whole genome shotgun (WGS) entry which is preliminary data.</text>
</comment>